<evidence type="ECO:0000313" key="2">
    <source>
        <dbReference type="EMBL" id="KAK3774815.1"/>
    </source>
</evidence>
<sequence>MRDNPTFPHLFPSLEAATGFSIVSEARGGVFPWIPTGLTALQTPCYSRHARSIIYRNPLQALIDIRRTSKRRPDLHRSSPSPLHNRLSLTLLPTNQREERSSRKHAADQ</sequence>
<evidence type="ECO:0000313" key="3">
    <source>
        <dbReference type="Proteomes" id="UP001283361"/>
    </source>
</evidence>
<reference evidence="2" key="1">
    <citation type="journal article" date="2023" name="G3 (Bethesda)">
        <title>A reference genome for the long-term kleptoplast-retaining sea slug Elysia crispata morphotype clarki.</title>
        <authorList>
            <person name="Eastman K.E."/>
            <person name="Pendleton A.L."/>
            <person name="Shaikh M.A."/>
            <person name="Suttiyut T."/>
            <person name="Ogas R."/>
            <person name="Tomko P."/>
            <person name="Gavelis G."/>
            <person name="Widhalm J.R."/>
            <person name="Wisecaver J.H."/>
        </authorList>
    </citation>
    <scope>NUCLEOTIDE SEQUENCE</scope>
    <source>
        <strain evidence="2">ECLA1</strain>
    </source>
</reference>
<accession>A0AAE0ZSL0</accession>
<feature type="region of interest" description="Disordered" evidence="1">
    <location>
        <begin position="67"/>
        <end position="109"/>
    </location>
</feature>
<comment type="caution">
    <text evidence="2">The sequence shown here is derived from an EMBL/GenBank/DDBJ whole genome shotgun (WGS) entry which is preliminary data.</text>
</comment>
<evidence type="ECO:0000256" key="1">
    <source>
        <dbReference type="SAM" id="MobiDB-lite"/>
    </source>
</evidence>
<dbReference type="Proteomes" id="UP001283361">
    <property type="component" value="Unassembled WGS sequence"/>
</dbReference>
<protein>
    <submittedName>
        <fullName evidence="2">Uncharacterized protein</fullName>
    </submittedName>
</protein>
<feature type="compositionally biased region" description="Basic and acidic residues" evidence="1">
    <location>
        <begin position="96"/>
        <end position="109"/>
    </location>
</feature>
<name>A0AAE0ZSL0_9GAST</name>
<proteinExistence type="predicted"/>
<keyword evidence="3" id="KW-1185">Reference proteome</keyword>
<feature type="compositionally biased region" description="Basic and acidic residues" evidence="1">
    <location>
        <begin position="67"/>
        <end position="77"/>
    </location>
</feature>
<dbReference type="EMBL" id="JAWDGP010003385">
    <property type="protein sequence ID" value="KAK3774815.1"/>
    <property type="molecule type" value="Genomic_DNA"/>
</dbReference>
<dbReference type="AlphaFoldDB" id="A0AAE0ZSL0"/>
<gene>
    <name evidence="2" type="ORF">RRG08_018806</name>
</gene>
<feature type="compositionally biased region" description="Polar residues" evidence="1">
    <location>
        <begin position="78"/>
        <end position="95"/>
    </location>
</feature>
<organism evidence="2 3">
    <name type="scientific">Elysia crispata</name>
    <name type="common">lettuce slug</name>
    <dbReference type="NCBI Taxonomy" id="231223"/>
    <lineage>
        <taxon>Eukaryota</taxon>
        <taxon>Metazoa</taxon>
        <taxon>Spiralia</taxon>
        <taxon>Lophotrochozoa</taxon>
        <taxon>Mollusca</taxon>
        <taxon>Gastropoda</taxon>
        <taxon>Heterobranchia</taxon>
        <taxon>Euthyneura</taxon>
        <taxon>Panpulmonata</taxon>
        <taxon>Sacoglossa</taxon>
        <taxon>Placobranchoidea</taxon>
        <taxon>Plakobranchidae</taxon>
        <taxon>Elysia</taxon>
    </lineage>
</organism>